<dbReference type="EMBL" id="CP054841">
    <property type="protein sequence ID" value="QKV55265.1"/>
    <property type="molecule type" value="Genomic_DNA"/>
</dbReference>
<keyword evidence="1" id="KW-0732">Signal</keyword>
<sequence length="314" mass="33659">MKPCARLWGALFLGAMAPCANANEIGLSFWRPGQLGSMAAVANAPGWSLPLVYVRLDVDATDAREPAPGTRLTTDAKGATNVLLFMPTYTFETRVLGARPAIGLGIGAGRSRSKINVTYTLPGGLSSSGSQSDARSGAADLYPNANLKWNDGAHNYLAYVSGVLPTGSYSASRLANVGENRRGVDLGAGYTYFNAQRRLEFSLVGGVTEYGRNPDKDFRSGRNAHLDWAASYLVTPYAHVGLVGYFHRQLAGDSGSGAYLGHDKSRINGIGPQAGSLFELGGLRYYVNAKIYHEWGARNRAEGWNFWLTLAALL</sequence>
<dbReference type="InterPro" id="IPR025737">
    <property type="entry name" value="FApF"/>
</dbReference>
<dbReference type="AlphaFoldDB" id="A0A6N1XBL5"/>
<keyword evidence="2" id="KW-0614">Plasmid</keyword>
<evidence type="ECO:0000313" key="2">
    <source>
        <dbReference type="EMBL" id="QKV55265.1"/>
    </source>
</evidence>
<keyword evidence="3" id="KW-1185">Reference proteome</keyword>
<geneLocation type="plasmid" evidence="2 3">
    <name>unnamed1</name>
</geneLocation>
<dbReference type="KEGG" id="aant:HUK68_20220"/>
<evidence type="ECO:0000313" key="3">
    <source>
        <dbReference type="Proteomes" id="UP000509579"/>
    </source>
</evidence>
<gene>
    <name evidence="2" type="ORF">HUK68_20220</name>
</gene>
<feature type="chain" id="PRO_5026924320" evidence="1">
    <location>
        <begin position="23"/>
        <end position="314"/>
    </location>
</feature>
<proteinExistence type="predicted"/>
<accession>A0A6N1XBL5</accession>
<protein>
    <submittedName>
        <fullName evidence="2">Transporter</fullName>
    </submittedName>
</protein>
<organism evidence="2 3">
    <name type="scientific">Comamonas antarctica</name>
    <dbReference type="NCBI Taxonomy" id="2743470"/>
    <lineage>
        <taxon>Bacteria</taxon>
        <taxon>Pseudomonadati</taxon>
        <taxon>Pseudomonadota</taxon>
        <taxon>Betaproteobacteria</taxon>
        <taxon>Burkholderiales</taxon>
        <taxon>Comamonadaceae</taxon>
        <taxon>Comamonas</taxon>
    </lineage>
</organism>
<name>A0A6N1XBL5_9BURK</name>
<dbReference type="RefSeq" id="WP_175506054.1">
    <property type="nucleotide sequence ID" value="NZ_CP054841.1"/>
</dbReference>
<evidence type="ECO:0000256" key="1">
    <source>
        <dbReference type="SAM" id="SignalP"/>
    </source>
</evidence>
<reference evidence="2 3" key="1">
    <citation type="submission" date="2020-06" db="EMBL/GenBank/DDBJ databases">
        <title>Acidovorax antarctica sp. nov., isolated from Corinth ice sheet soil, Antarctic Fields Peninsula.</title>
        <authorList>
            <person name="Xu Q."/>
            <person name="Peng F."/>
        </authorList>
    </citation>
    <scope>NUCLEOTIDE SEQUENCE [LARGE SCALE GENOMIC DNA]</scope>
    <source>
        <strain evidence="2 3">16-35-5</strain>
        <plasmid evidence="2 3">unnamed1</plasmid>
    </source>
</reference>
<dbReference type="Proteomes" id="UP000509579">
    <property type="component" value="Plasmid unnamed1"/>
</dbReference>
<dbReference type="Pfam" id="PF13557">
    <property type="entry name" value="Phenol_MetA_deg"/>
    <property type="match status" value="1"/>
</dbReference>
<feature type="signal peptide" evidence="1">
    <location>
        <begin position="1"/>
        <end position="22"/>
    </location>
</feature>